<evidence type="ECO:0000313" key="16">
    <source>
        <dbReference type="EMBL" id="KAF8796816.1"/>
    </source>
</evidence>
<keyword evidence="12" id="KW-0407">Ion channel</keyword>
<dbReference type="GO" id="GO:0050906">
    <property type="term" value="P:detection of stimulus involved in sensory perception"/>
    <property type="evidence" value="ECO:0007669"/>
    <property type="project" value="UniProtKB-ARBA"/>
</dbReference>
<feature type="transmembrane region" description="Helical" evidence="13">
    <location>
        <begin position="376"/>
        <end position="401"/>
    </location>
</feature>
<evidence type="ECO:0000259" key="15">
    <source>
        <dbReference type="Pfam" id="PF10613"/>
    </source>
</evidence>
<dbReference type="PANTHER" id="PTHR42643">
    <property type="entry name" value="IONOTROPIC RECEPTOR 20A-RELATED"/>
    <property type="match status" value="1"/>
</dbReference>
<dbReference type="EMBL" id="JABXBU010000001">
    <property type="protein sequence ID" value="KAF8796816.1"/>
    <property type="molecule type" value="Genomic_DNA"/>
</dbReference>
<evidence type="ECO:0000256" key="10">
    <source>
        <dbReference type="ARBA" id="ARBA00023180"/>
    </source>
</evidence>
<protein>
    <submittedName>
        <fullName evidence="16">Putative glutamate receptor like protein</fullName>
    </submittedName>
</protein>
<dbReference type="PANTHER" id="PTHR42643:SF38">
    <property type="entry name" value="IONOTROPIC RECEPTOR 100A"/>
    <property type="match status" value="1"/>
</dbReference>
<keyword evidence="5 13" id="KW-0812">Transmembrane</keyword>
<dbReference type="SUPFAM" id="SSF53850">
    <property type="entry name" value="Periplasmic binding protein-like II"/>
    <property type="match status" value="1"/>
</dbReference>
<keyword evidence="11" id="KW-1071">Ligand-gated ion channel</keyword>
<dbReference type="Gene3D" id="1.10.287.70">
    <property type="match status" value="1"/>
</dbReference>
<name>A0A8T0G1Q0_ARGBR</name>
<evidence type="ECO:0000256" key="7">
    <source>
        <dbReference type="ARBA" id="ARBA00023065"/>
    </source>
</evidence>
<evidence type="ECO:0000256" key="8">
    <source>
        <dbReference type="ARBA" id="ARBA00023136"/>
    </source>
</evidence>
<reference evidence="16" key="2">
    <citation type="submission" date="2020-06" db="EMBL/GenBank/DDBJ databases">
        <authorList>
            <person name="Sheffer M."/>
        </authorList>
    </citation>
    <scope>NUCLEOTIDE SEQUENCE</scope>
</reference>
<dbReference type="Proteomes" id="UP000807504">
    <property type="component" value="Unassembled WGS sequence"/>
</dbReference>
<dbReference type="Pfam" id="PF00060">
    <property type="entry name" value="Lig_chan"/>
    <property type="match status" value="1"/>
</dbReference>
<accession>A0A8T0G1Q0</accession>
<comment type="caution">
    <text evidence="16">The sequence shown here is derived from an EMBL/GenBank/DDBJ whole genome shotgun (WGS) entry which is preliminary data.</text>
</comment>
<feature type="domain" description="Ionotropic glutamate receptor L-glutamate and glycine-binding" evidence="15">
    <location>
        <begin position="18"/>
        <end position="114"/>
    </location>
</feature>
<keyword evidence="9 16" id="KW-0675">Receptor</keyword>
<evidence type="ECO:0000256" key="2">
    <source>
        <dbReference type="ARBA" id="ARBA00008685"/>
    </source>
</evidence>
<feature type="transmembrane region" description="Helical" evidence="13">
    <location>
        <begin position="156"/>
        <end position="178"/>
    </location>
</feature>
<proteinExistence type="inferred from homology"/>
<reference evidence="16" key="1">
    <citation type="journal article" date="2020" name="bioRxiv">
        <title>Chromosome-level reference genome of the European wasp spider Argiope bruennichi: a resource for studies on range expansion and evolutionary adaptation.</title>
        <authorList>
            <person name="Sheffer M.M."/>
            <person name="Hoppe A."/>
            <person name="Krehenwinkel H."/>
            <person name="Uhl G."/>
            <person name="Kuss A.W."/>
            <person name="Jensen L."/>
            <person name="Jensen C."/>
            <person name="Gillespie R.G."/>
            <person name="Hoff K.J."/>
            <person name="Prost S."/>
        </authorList>
    </citation>
    <scope>NUCLEOTIDE SEQUENCE</scope>
</reference>
<dbReference type="InterPro" id="IPR019594">
    <property type="entry name" value="Glu/Gly-bd"/>
</dbReference>
<dbReference type="InterPro" id="IPR001320">
    <property type="entry name" value="Iontro_rcpt_C"/>
</dbReference>
<evidence type="ECO:0000259" key="14">
    <source>
        <dbReference type="Pfam" id="PF00060"/>
    </source>
</evidence>
<comment type="similarity">
    <text evidence="2">Belongs to the glutamate-gated ion channel (TC 1.A.10.1) family.</text>
</comment>
<evidence type="ECO:0000313" key="17">
    <source>
        <dbReference type="Proteomes" id="UP000807504"/>
    </source>
</evidence>
<dbReference type="Gene3D" id="3.40.190.10">
    <property type="entry name" value="Periplasmic binding protein-like II"/>
    <property type="match status" value="1"/>
</dbReference>
<feature type="domain" description="Ionotropic glutamate receptor C-terminal" evidence="14">
    <location>
        <begin position="158"/>
        <end position="387"/>
    </location>
</feature>
<evidence type="ECO:0000256" key="13">
    <source>
        <dbReference type="SAM" id="Phobius"/>
    </source>
</evidence>
<dbReference type="InterPro" id="IPR052192">
    <property type="entry name" value="Insect_Ionotropic_Sensory_Rcpt"/>
</dbReference>
<keyword evidence="7" id="KW-0406">Ion transport</keyword>
<keyword evidence="17" id="KW-1185">Reference proteome</keyword>
<evidence type="ECO:0000256" key="11">
    <source>
        <dbReference type="ARBA" id="ARBA00023286"/>
    </source>
</evidence>
<keyword evidence="4" id="KW-1003">Cell membrane</keyword>
<keyword evidence="8 13" id="KW-0472">Membrane</keyword>
<organism evidence="16 17">
    <name type="scientific">Argiope bruennichi</name>
    <name type="common">Wasp spider</name>
    <name type="synonym">Aranea bruennichi</name>
    <dbReference type="NCBI Taxonomy" id="94029"/>
    <lineage>
        <taxon>Eukaryota</taxon>
        <taxon>Metazoa</taxon>
        <taxon>Ecdysozoa</taxon>
        <taxon>Arthropoda</taxon>
        <taxon>Chelicerata</taxon>
        <taxon>Arachnida</taxon>
        <taxon>Araneae</taxon>
        <taxon>Araneomorphae</taxon>
        <taxon>Entelegynae</taxon>
        <taxon>Araneoidea</taxon>
        <taxon>Araneidae</taxon>
        <taxon>Argiope</taxon>
    </lineage>
</organism>
<dbReference type="GO" id="GO:0015276">
    <property type="term" value="F:ligand-gated monoatomic ion channel activity"/>
    <property type="evidence" value="ECO:0007669"/>
    <property type="project" value="InterPro"/>
</dbReference>
<evidence type="ECO:0000256" key="4">
    <source>
        <dbReference type="ARBA" id="ARBA00022475"/>
    </source>
</evidence>
<feature type="transmembrane region" description="Helical" evidence="13">
    <location>
        <begin position="129"/>
        <end position="150"/>
    </location>
</feature>
<evidence type="ECO:0000256" key="1">
    <source>
        <dbReference type="ARBA" id="ARBA00004651"/>
    </source>
</evidence>
<dbReference type="Pfam" id="PF10613">
    <property type="entry name" value="Lig_chan-Glu_bd"/>
    <property type="match status" value="1"/>
</dbReference>
<evidence type="ECO:0000256" key="3">
    <source>
        <dbReference type="ARBA" id="ARBA00022448"/>
    </source>
</evidence>
<keyword evidence="6 13" id="KW-1133">Transmembrane helix</keyword>
<evidence type="ECO:0000256" key="6">
    <source>
        <dbReference type="ARBA" id="ARBA00022989"/>
    </source>
</evidence>
<evidence type="ECO:0000256" key="5">
    <source>
        <dbReference type="ARBA" id="ARBA00022692"/>
    </source>
</evidence>
<gene>
    <name evidence="16" type="ORF">HNY73_001153</name>
</gene>
<keyword evidence="10" id="KW-0325">Glycoprotein</keyword>
<evidence type="ECO:0000256" key="9">
    <source>
        <dbReference type="ARBA" id="ARBA00023170"/>
    </source>
</evidence>
<sequence length="408" mass="46730">MMCPSFLRVSIVPMKDLQVHRNEDGSLKFSGIQGRFLGTVMEAMKMPFHLVIAEDREWGRRLPSGNWTGMIGKIQKGAADIADSYIGITEQRAAVVDFSTVYHTDDMTFAIKKPGPVPTSLAFVRPFDLTTWILILTILLIMPLIFQCLFCNKESYIFLFLRLLGTIFRQSTLPNYYIKRFKSLVFSWWFSATILSFSYSTVLLSMLSIPSEEIAVQNFKELAEAVKNNGYRIYLSKGTAILDFMLHSHKEDLRYLGESIVQNNWYTTARPLTLTDQIDYHSALIDPRTRLLMVAGSEEWKPSFLSDDSVTSYKFAVAMKKNFCYKDKLNTIISGINSAGLYMQFTKEEHFKSWLSASERRRDATKKVKPLSLEDLSGVFCTLLVGINLSLFTFICELICLRIRKKCH</sequence>
<dbReference type="AlphaFoldDB" id="A0A8T0G1Q0"/>
<keyword evidence="3" id="KW-0813">Transport</keyword>
<dbReference type="GO" id="GO:0005886">
    <property type="term" value="C:plasma membrane"/>
    <property type="evidence" value="ECO:0007669"/>
    <property type="project" value="UniProtKB-SubCell"/>
</dbReference>
<evidence type="ECO:0000256" key="12">
    <source>
        <dbReference type="ARBA" id="ARBA00023303"/>
    </source>
</evidence>
<feature type="transmembrane region" description="Helical" evidence="13">
    <location>
        <begin position="185"/>
        <end position="207"/>
    </location>
</feature>
<comment type="subcellular location">
    <subcellularLocation>
        <location evidence="1">Cell membrane</location>
        <topology evidence="1">Multi-pass membrane protein</topology>
    </subcellularLocation>
</comment>